<reference evidence="3 4" key="1">
    <citation type="submission" date="2019-12" db="EMBL/GenBank/DDBJ databases">
        <title>Litoreibacter badius sp. nov., a novel bacteriochlorophyll a-containing bacterium in the genus Litoreibacter.</title>
        <authorList>
            <person name="Kanamuro M."/>
            <person name="Takabe Y."/>
            <person name="Mori K."/>
            <person name="Takaichi S."/>
            <person name="Hanada S."/>
        </authorList>
    </citation>
    <scope>NUCLEOTIDE SEQUENCE [LARGE SCALE GENOMIC DNA]</scope>
    <source>
        <strain evidence="3 4">K6</strain>
    </source>
</reference>
<keyword evidence="4" id="KW-1185">Reference proteome</keyword>
<keyword evidence="1" id="KW-0812">Transmembrane</keyword>
<proteinExistence type="predicted"/>
<dbReference type="InterPro" id="IPR000620">
    <property type="entry name" value="EamA_dom"/>
</dbReference>
<dbReference type="InterPro" id="IPR037185">
    <property type="entry name" value="EmrE-like"/>
</dbReference>
<feature type="transmembrane region" description="Helical" evidence="1">
    <location>
        <begin position="177"/>
        <end position="197"/>
    </location>
</feature>
<feature type="domain" description="EamA" evidence="2">
    <location>
        <begin position="149"/>
        <end position="273"/>
    </location>
</feature>
<dbReference type="EMBL" id="BLJE01000001">
    <property type="protein sequence ID" value="GFE63648.1"/>
    <property type="molecule type" value="Genomic_DNA"/>
</dbReference>
<keyword evidence="1" id="KW-0472">Membrane</keyword>
<feature type="transmembrane region" description="Helical" evidence="1">
    <location>
        <begin position="209"/>
        <end position="228"/>
    </location>
</feature>
<sequence>MIQSPTARGIAIFLLAGLMFTGMDLMAKLLASRVHITQTLWARYAVQMVIVTALITPRARQVLKTKYPRLQAVRSVFLFAASVFFFAAYLRLDLAESIAISQLSPLWLTLGGAIFLGERFGPARLIAVLIGLCGALIIIRPGTEAFTPWSFLPLIGTLCYAGYALTTRFVGADEDVWTSLFYSALFATVVLTVAMPFTWVPLERSDIPFLIGIGAFGAAGQLFLIRALSLTEAGILAPFFYCSFLWAVIFQITIFGDLPDTATLIGALVIVAAGLYVWRRETRKSA</sequence>
<feature type="transmembrane region" description="Helical" evidence="1">
    <location>
        <begin position="123"/>
        <end position="140"/>
    </location>
</feature>
<feature type="transmembrane region" description="Helical" evidence="1">
    <location>
        <begin position="146"/>
        <end position="165"/>
    </location>
</feature>
<feature type="transmembrane region" description="Helical" evidence="1">
    <location>
        <begin position="261"/>
        <end position="278"/>
    </location>
</feature>
<keyword evidence="1" id="KW-1133">Transmembrane helix</keyword>
<dbReference type="SUPFAM" id="SSF103481">
    <property type="entry name" value="Multidrug resistance efflux transporter EmrE"/>
    <property type="match status" value="2"/>
</dbReference>
<organism evidence="3 4">
    <name type="scientific">Litoreibacter roseus</name>
    <dbReference type="NCBI Taxonomy" id="2601869"/>
    <lineage>
        <taxon>Bacteria</taxon>
        <taxon>Pseudomonadati</taxon>
        <taxon>Pseudomonadota</taxon>
        <taxon>Alphaproteobacteria</taxon>
        <taxon>Rhodobacterales</taxon>
        <taxon>Roseobacteraceae</taxon>
        <taxon>Litoreibacter</taxon>
    </lineage>
</organism>
<feature type="transmembrane region" description="Helical" evidence="1">
    <location>
        <begin position="235"/>
        <end position="255"/>
    </location>
</feature>
<feature type="transmembrane region" description="Helical" evidence="1">
    <location>
        <begin position="72"/>
        <end position="92"/>
    </location>
</feature>
<feature type="transmembrane region" description="Helical" evidence="1">
    <location>
        <begin position="98"/>
        <end position="116"/>
    </location>
</feature>
<dbReference type="GO" id="GO:0016020">
    <property type="term" value="C:membrane"/>
    <property type="evidence" value="ECO:0007669"/>
    <property type="project" value="InterPro"/>
</dbReference>
<dbReference type="Proteomes" id="UP000436822">
    <property type="component" value="Unassembled WGS sequence"/>
</dbReference>
<dbReference type="PANTHER" id="PTHR22911">
    <property type="entry name" value="ACYL-MALONYL CONDENSING ENZYME-RELATED"/>
    <property type="match status" value="1"/>
</dbReference>
<feature type="domain" description="EamA" evidence="2">
    <location>
        <begin position="8"/>
        <end position="139"/>
    </location>
</feature>
<evidence type="ECO:0000256" key="1">
    <source>
        <dbReference type="SAM" id="Phobius"/>
    </source>
</evidence>
<dbReference type="AlphaFoldDB" id="A0A6N6JED1"/>
<name>A0A6N6JED1_9RHOB</name>
<accession>A0A6N6JED1</accession>
<dbReference type="OrthoDB" id="9812899at2"/>
<dbReference type="Pfam" id="PF00892">
    <property type="entry name" value="EamA"/>
    <property type="match status" value="2"/>
</dbReference>
<protein>
    <submittedName>
        <fullName evidence="3">DMT transporter permease</fullName>
    </submittedName>
</protein>
<evidence type="ECO:0000259" key="2">
    <source>
        <dbReference type="Pfam" id="PF00892"/>
    </source>
</evidence>
<dbReference type="PANTHER" id="PTHR22911:SF103">
    <property type="entry name" value="BLR2811 PROTEIN"/>
    <property type="match status" value="1"/>
</dbReference>
<evidence type="ECO:0000313" key="3">
    <source>
        <dbReference type="EMBL" id="GFE63648.1"/>
    </source>
</evidence>
<comment type="caution">
    <text evidence="3">The sequence shown here is derived from an EMBL/GenBank/DDBJ whole genome shotgun (WGS) entry which is preliminary data.</text>
</comment>
<gene>
    <name evidence="3" type="ORF">KIN_07220</name>
</gene>
<evidence type="ECO:0000313" key="4">
    <source>
        <dbReference type="Proteomes" id="UP000436822"/>
    </source>
</evidence>
<dbReference type="RefSeq" id="WP_159804565.1">
    <property type="nucleotide sequence ID" value="NZ_BLJE01000001.1"/>
</dbReference>